<sequence>MYTHRFSAAPSYHMRFDNFLRSSADDYQFPSISVMFPPGLPREDFCISASSNGFLLCRWQKEVYFVANPLTRRRVSLPRHTRRFPEVSEGFVTKLDEYEIAVTNFKVVRLDGLSHASYFFSVEIFSSETGEWTDSVLQCPLPIQLLESGGPIVYNGIPHWPTRRNRMVAYDPFCDNNPCRLLKLPEDRDTETEAVEDAQRLRNRRVVSRAKN</sequence>
<organism evidence="2 3">
    <name type="scientific">Nyssa sinensis</name>
    <dbReference type="NCBI Taxonomy" id="561372"/>
    <lineage>
        <taxon>Eukaryota</taxon>
        <taxon>Viridiplantae</taxon>
        <taxon>Streptophyta</taxon>
        <taxon>Embryophyta</taxon>
        <taxon>Tracheophyta</taxon>
        <taxon>Spermatophyta</taxon>
        <taxon>Magnoliopsida</taxon>
        <taxon>eudicotyledons</taxon>
        <taxon>Gunneridae</taxon>
        <taxon>Pentapetalae</taxon>
        <taxon>asterids</taxon>
        <taxon>Cornales</taxon>
        <taxon>Nyssaceae</taxon>
        <taxon>Nyssa</taxon>
    </lineage>
</organism>
<dbReference type="EMBL" id="CM018032">
    <property type="protein sequence ID" value="KAA8547828.1"/>
    <property type="molecule type" value="Genomic_DNA"/>
</dbReference>
<dbReference type="PANTHER" id="PTHR35546">
    <property type="entry name" value="F-BOX PROTEIN INTERACTION DOMAIN PROTEIN-RELATED"/>
    <property type="match status" value="1"/>
</dbReference>
<gene>
    <name evidence="2" type="ORF">F0562_004257</name>
</gene>
<protein>
    <recommendedName>
        <fullName evidence="1">F-box protein At3g26010-like beta-propeller domain-containing protein</fullName>
    </recommendedName>
</protein>
<name>A0A5J5BY11_9ASTE</name>
<dbReference type="AlphaFoldDB" id="A0A5J5BY11"/>
<dbReference type="Pfam" id="PF24750">
    <property type="entry name" value="b-prop_At3g26010-like"/>
    <property type="match status" value="1"/>
</dbReference>
<keyword evidence="3" id="KW-1185">Reference proteome</keyword>
<evidence type="ECO:0000313" key="3">
    <source>
        <dbReference type="Proteomes" id="UP000325577"/>
    </source>
</evidence>
<evidence type="ECO:0000313" key="2">
    <source>
        <dbReference type="EMBL" id="KAA8547828.1"/>
    </source>
</evidence>
<feature type="domain" description="F-box protein At3g26010-like beta-propeller" evidence="1">
    <location>
        <begin position="40"/>
        <end position="190"/>
    </location>
</feature>
<reference evidence="2 3" key="1">
    <citation type="submission" date="2019-09" db="EMBL/GenBank/DDBJ databases">
        <title>A chromosome-level genome assembly of the Chinese tupelo Nyssa sinensis.</title>
        <authorList>
            <person name="Yang X."/>
            <person name="Kang M."/>
            <person name="Yang Y."/>
            <person name="Xiong H."/>
            <person name="Wang M."/>
            <person name="Zhang Z."/>
            <person name="Wang Z."/>
            <person name="Wu H."/>
            <person name="Ma T."/>
            <person name="Liu J."/>
            <person name="Xi Z."/>
        </authorList>
    </citation>
    <scope>NUCLEOTIDE SEQUENCE [LARGE SCALE GENOMIC DNA]</scope>
    <source>
        <strain evidence="2">J267</strain>
        <tissue evidence="2">Leaf</tissue>
    </source>
</reference>
<evidence type="ECO:0000259" key="1">
    <source>
        <dbReference type="Pfam" id="PF24750"/>
    </source>
</evidence>
<dbReference type="InterPro" id="IPR056592">
    <property type="entry name" value="Beta-prop_At3g26010-like"/>
</dbReference>
<dbReference type="OrthoDB" id="674184at2759"/>
<dbReference type="Proteomes" id="UP000325577">
    <property type="component" value="Linkage Group LG1"/>
</dbReference>
<proteinExistence type="predicted"/>
<dbReference type="InterPro" id="IPR055290">
    <property type="entry name" value="At3g26010-like"/>
</dbReference>
<dbReference type="PANTHER" id="PTHR35546:SF130">
    <property type="entry name" value="EXPRESSED PROTEIN"/>
    <property type="match status" value="1"/>
</dbReference>
<accession>A0A5J5BY11</accession>